<dbReference type="RefSeq" id="XP_024406138.1">
    <property type="nucleotide sequence ID" value="XM_024549160.1"/>
</dbReference>
<gene>
    <name evidence="1" type="ORF">TGAM01_v203212</name>
</gene>
<reference evidence="1 2" key="1">
    <citation type="journal article" date="2016" name="Genome Announc.">
        <title>Draft Whole-Genome Sequence of Trichoderma gamsii T6085, a Promising Biocontrol Agent of Fusarium Head Blight on Wheat.</title>
        <authorList>
            <person name="Baroncelli R."/>
            <person name="Zapparata A."/>
            <person name="Piaggeschi G."/>
            <person name="Sarrocco S."/>
            <person name="Vannacci G."/>
        </authorList>
    </citation>
    <scope>NUCLEOTIDE SEQUENCE [LARGE SCALE GENOMIC DNA]</scope>
    <source>
        <strain evidence="1 2">T6085</strain>
    </source>
</reference>
<dbReference type="Proteomes" id="UP000054821">
    <property type="component" value="Unassembled WGS sequence"/>
</dbReference>
<name>A0A2P4ZUW8_9HYPO</name>
<evidence type="ECO:0000313" key="1">
    <source>
        <dbReference type="EMBL" id="PON28075.1"/>
    </source>
</evidence>
<protein>
    <submittedName>
        <fullName evidence="1">Uncharacterized protein</fullName>
    </submittedName>
</protein>
<evidence type="ECO:0000313" key="2">
    <source>
        <dbReference type="Proteomes" id="UP000054821"/>
    </source>
</evidence>
<comment type="caution">
    <text evidence="1">The sequence shown here is derived from an EMBL/GenBank/DDBJ whole genome shotgun (WGS) entry which is preliminary data.</text>
</comment>
<organism evidence="1 2">
    <name type="scientific">Trichoderma gamsii</name>
    <dbReference type="NCBI Taxonomy" id="398673"/>
    <lineage>
        <taxon>Eukaryota</taxon>
        <taxon>Fungi</taxon>
        <taxon>Dikarya</taxon>
        <taxon>Ascomycota</taxon>
        <taxon>Pezizomycotina</taxon>
        <taxon>Sordariomycetes</taxon>
        <taxon>Hypocreomycetidae</taxon>
        <taxon>Hypocreales</taxon>
        <taxon>Hypocreaceae</taxon>
        <taxon>Trichoderma</taxon>
    </lineage>
</organism>
<dbReference type="EMBL" id="JPDN02000008">
    <property type="protein sequence ID" value="PON28075.1"/>
    <property type="molecule type" value="Genomic_DNA"/>
</dbReference>
<accession>A0A2P4ZUW8</accession>
<proteinExistence type="predicted"/>
<dbReference type="AlphaFoldDB" id="A0A2P4ZUW8"/>
<dbReference type="GeneID" id="36347442"/>
<keyword evidence="2" id="KW-1185">Reference proteome</keyword>
<sequence length="118" mass="12789">MNLPNPHLPFCFRCLSHQPLTLLYCTKSQPISPRPACDAVIESRRHLGQAMGPIEAVCGLWDGPSLKACKCTIAAWLPCSNLVCSCGARPLLACCFASLLLFPSSCSMVSMSRACHQH</sequence>